<feature type="domain" description="RNA polymerase sigma-70 region 2" evidence="7">
    <location>
        <begin position="139"/>
        <end position="203"/>
    </location>
</feature>
<dbReference type="InterPro" id="IPR013249">
    <property type="entry name" value="RNA_pol_sigma70_r4_t2"/>
</dbReference>
<evidence type="ECO:0000259" key="7">
    <source>
        <dbReference type="Pfam" id="PF04542"/>
    </source>
</evidence>
<dbReference type="SUPFAM" id="SSF88946">
    <property type="entry name" value="Sigma2 domain of RNA polymerase sigma factors"/>
    <property type="match status" value="1"/>
</dbReference>
<dbReference type="Pfam" id="PF04542">
    <property type="entry name" value="Sigma70_r2"/>
    <property type="match status" value="1"/>
</dbReference>
<evidence type="ECO:0000256" key="2">
    <source>
        <dbReference type="ARBA" id="ARBA00023015"/>
    </source>
</evidence>
<dbReference type="InterPro" id="IPR036388">
    <property type="entry name" value="WH-like_DNA-bd_sf"/>
</dbReference>
<evidence type="ECO:0000259" key="8">
    <source>
        <dbReference type="Pfam" id="PF08281"/>
    </source>
</evidence>
<keyword evidence="4" id="KW-0238">DNA-binding</keyword>
<feature type="region of interest" description="Disordered" evidence="6">
    <location>
        <begin position="61"/>
        <end position="116"/>
    </location>
</feature>
<dbReference type="Gene3D" id="1.10.10.10">
    <property type="entry name" value="Winged helix-like DNA-binding domain superfamily/Winged helix DNA-binding domain"/>
    <property type="match status" value="1"/>
</dbReference>
<gene>
    <name evidence="9" type="ORF">E6K73_12650</name>
</gene>
<evidence type="ECO:0000256" key="6">
    <source>
        <dbReference type="SAM" id="MobiDB-lite"/>
    </source>
</evidence>
<evidence type="ECO:0000313" key="10">
    <source>
        <dbReference type="Proteomes" id="UP000320184"/>
    </source>
</evidence>
<evidence type="ECO:0000256" key="1">
    <source>
        <dbReference type="ARBA" id="ARBA00010641"/>
    </source>
</evidence>
<dbReference type="InterPro" id="IPR007627">
    <property type="entry name" value="RNA_pol_sigma70_r2"/>
</dbReference>
<dbReference type="InterPro" id="IPR013324">
    <property type="entry name" value="RNA_pol_sigma_r3/r4-like"/>
</dbReference>
<dbReference type="CDD" id="cd06171">
    <property type="entry name" value="Sigma70_r4"/>
    <property type="match status" value="1"/>
</dbReference>
<dbReference type="GO" id="GO:0003677">
    <property type="term" value="F:DNA binding"/>
    <property type="evidence" value="ECO:0007669"/>
    <property type="project" value="UniProtKB-KW"/>
</dbReference>
<feature type="region of interest" description="Disordered" evidence="6">
    <location>
        <begin position="1"/>
        <end position="22"/>
    </location>
</feature>
<comment type="similarity">
    <text evidence="1">Belongs to the sigma-70 factor family. ECF subfamily.</text>
</comment>
<dbReference type="AlphaFoldDB" id="A0A538S9S0"/>
<dbReference type="PANTHER" id="PTHR43133">
    <property type="entry name" value="RNA POLYMERASE ECF-TYPE SIGMA FACTO"/>
    <property type="match status" value="1"/>
</dbReference>
<accession>A0A538S9S0</accession>
<name>A0A538S9S0_UNCEI</name>
<dbReference type="Pfam" id="PF08281">
    <property type="entry name" value="Sigma70_r4_2"/>
    <property type="match status" value="1"/>
</dbReference>
<evidence type="ECO:0000256" key="4">
    <source>
        <dbReference type="ARBA" id="ARBA00023125"/>
    </source>
</evidence>
<evidence type="ECO:0000313" key="9">
    <source>
        <dbReference type="EMBL" id="TMQ48123.1"/>
    </source>
</evidence>
<proteinExistence type="inferred from homology"/>
<feature type="domain" description="RNA polymerase sigma factor 70 region 4 type 2" evidence="8">
    <location>
        <begin position="242"/>
        <end position="294"/>
    </location>
</feature>
<protein>
    <submittedName>
        <fullName evidence="9">Sigma-70 family RNA polymerase sigma factor</fullName>
    </submittedName>
</protein>
<dbReference type="Proteomes" id="UP000320184">
    <property type="component" value="Unassembled WGS sequence"/>
</dbReference>
<organism evidence="9 10">
    <name type="scientific">Eiseniibacteriota bacterium</name>
    <dbReference type="NCBI Taxonomy" id="2212470"/>
    <lineage>
        <taxon>Bacteria</taxon>
        <taxon>Candidatus Eiseniibacteriota</taxon>
    </lineage>
</organism>
<dbReference type="InterPro" id="IPR039425">
    <property type="entry name" value="RNA_pol_sigma-70-like"/>
</dbReference>
<dbReference type="GO" id="GO:0016987">
    <property type="term" value="F:sigma factor activity"/>
    <property type="evidence" value="ECO:0007669"/>
    <property type="project" value="UniProtKB-KW"/>
</dbReference>
<comment type="caution">
    <text evidence="9">The sequence shown here is derived from an EMBL/GenBank/DDBJ whole genome shotgun (WGS) entry which is preliminary data.</text>
</comment>
<evidence type="ECO:0000256" key="3">
    <source>
        <dbReference type="ARBA" id="ARBA00023082"/>
    </source>
</evidence>
<dbReference type="PANTHER" id="PTHR43133:SF8">
    <property type="entry name" value="RNA POLYMERASE SIGMA FACTOR HI_1459-RELATED"/>
    <property type="match status" value="1"/>
</dbReference>
<dbReference type="InterPro" id="IPR013325">
    <property type="entry name" value="RNA_pol_sigma_r2"/>
</dbReference>
<sequence length="303" mass="32548">MGSPPGGARPADDGAGWGKGRSLAADRWQQLADLGLPPCGILARPGAPPLPLAGFRARFALPRSATTPTGRPSLVTPPSGPTHRTPGSVSTEVKPSGGGSRAESDGVPAARDAPPGAPLSHAELVAVGARDPGALGRFFDCYFDRVYGLVYRLVGERGAAEDLTQEVFLKVHRAAHQLDPTRDPGPWLTAIAYNACRDFWRSSAYRMRARSGSIEADPALAARLTRGTNDPERDLLAEERRELVLRAIQRLPEPLRIAVVLYEYEGLSHEQIARMTGINHAAARKRYSRALESLGKMLREALG</sequence>
<keyword evidence="3" id="KW-0731">Sigma factor</keyword>
<dbReference type="EMBL" id="VBOT01000154">
    <property type="protein sequence ID" value="TMQ48123.1"/>
    <property type="molecule type" value="Genomic_DNA"/>
</dbReference>
<evidence type="ECO:0000256" key="5">
    <source>
        <dbReference type="ARBA" id="ARBA00023163"/>
    </source>
</evidence>
<dbReference type="NCBIfam" id="TIGR02937">
    <property type="entry name" value="sigma70-ECF"/>
    <property type="match status" value="1"/>
</dbReference>
<dbReference type="SUPFAM" id="SSF88659">
    <property type="entry name" value="Sigma3 and sigma4 domains of RNA polymerase sigma factors"/>
    <property type="match status" value="1"/>
</dbReference>
<dbReference type="GO" id="GO:0006352">
    <property type="term" value="P:DNA-templated transcription initiation"/>
    <property type="evidence" value="ECO:0007669"/>
    <property type="project" value="InterPro"/>
</dbReference>
<dbReference type="InterPro" id="IPR014284">
    <property type="entry name" value="RNA_pol_sigma-70_dom"/>
</dbReference>
<keyword evidence="2" id="KW-0805">Transcription regulation</keyword>
<keyword evidence="5" id="KW-0804">Transcription</keyword>
<reference evidence="9 10" key="1">
    <citation type="journal article" date="2019" name="Nat. Microbiol.">
        <title>Mediterranean grassland soil C-N compound turnover is dependent on rainfall and depth, and is mediated by genomically divergent microorganisms.</title>
        <authorList>
            <person name="Diamond S."/>
            <person name="Andeer P.F."/>
            <person name="Li Z."/>
            <person name="Crits-Christoph A."/>
            <person name="Burstein D."/>
            <person name="Anantharaman K."/>
            <person name="Lane K.R."/>
            <person name="Thomas B.C."/>
            <person name="Pan C."/>
            <person name="Northen T.R."/>
            <person name="Banfield J.F."/>
        </authorList>
    </citation>
    <scope>NUCLEOTIDE SEQUENCE [LARGE SCALE GENOMIC DNA]</scope>
    <source>
        <strain evidence="9">WS_3</strain>
    </source>
</reference>
<dbReference type="Gene3D" id="1.10.1740.10">
    <property type="match status" value="1"/>
</dbReference>